<feature type="region of interest" description="Disordered" evidence="1">
    <location>
        <begin position="440"/>
        <end position="528"/>
    </location>
</feature>
<feature type="compositionally biased region" description="Polar residues" evidence="1">
    <location>
        <begin position="334"/>
        <end position="344"/>
    </location>
</feature>
<feature type="transmembrane region" description="Helical" evidence="2">
    <location>
        <begin position="796"/>
        <end position="818"/>
    </location>
</feature>
<feature type="transmembrane region" description="Helical" evidence="2">
    <location>
        <begin position="876"/>
        <end position="896"/>
    </location>
</feature>
<feature type="transmembrane region" description="Helical" evidence="2">
    <location>
        <begin position="597"/>
        <end position="616"/>
    </location>
</feature>
<sequence>MSYPSDAEYPRRVVVDDTDPRIKYEQGDWTVDNHSFDDITIHGLPYNGTMHGTTSSTASFSFQFEGEFVQVRGAKDNRKVTRPDGTNNDNSTLLAKWTCQVDGSSIKTTGYRPFMFDVTNNMLCEQGKLSRGPHTLTVNVTLDDPNTQAFWLDQVEFTPLLDADLAKEVLKFDSSDPAIQVDNSTRAWKSISNLFNGTGTTGASATFRFNGTSVSLYGFNEGSDKNWEATTGRYYIDNKGDTNFDIAGSKPLPGLPNNKTDYYNQLWFSTPKLDPGTHEMVITYTGVAKGSDPAQWLSIDYFYVTASEGSKLDAGPPAGGGGSGGGGGGGGGSEQSNGQTDSKSNAGGIAGGVIGGVIGLALIGFGIFFFLKKRREKESYGQYDGFQPQNMYGPPTIQPPVSSGPYAGYTPGNPAGAFSSGGVSSPDGFSGPSGFSTMPYAGTKASRSSGALSPGSTSSGMPTSSYDPYRDLASSPNQTGSHSIHSGSNSVSEVSRNSMVVANPGAGPSRSHNWNDMKSAQRDAENVGDESHLILIHDESEEDDNGFEFEDGDDDLLQTPVGNAPPLSPSLVFLYLLSPYLKLGTLLLPNVALSLKFGLPALFIFAILSAFARQIWFMLSRYVRKDDLTDVVVDIFARGRGKRRRRKVLRAVVQTGNGLLRVLLSVIYIRVSAGLLLPLFSSDFPSVSPAILSIIIGVFLFPICISQSLSSRLVIYSTWGSIFTFVLWFICATYAYSKGTLEVNKAWLAMGPLWTGITTIAYAFTASNTLTLAASLKASIRPTSSATRKRPLSHSFKFLSVLSVTLALLFALPLVVFAAFPNRLHIDIPASRIRPFRVFLNAATLLLGVPSILVTVPKVTVPERVRWRTPIPISRILTFIVVLFLSNVPSVVRTVFSDLLIAFALSSTYFLPALLHIVNHFFRRPLSIIMPSQPNTPVTASASPVDEPQSARNDPLLQRKEKALQKKQWKRRLIWDLGVWTLLLPVGGGGFVWAMGTLFGNNE</sequence>
<feature type="transmembrane region" description="Helical" evidence="2">
    <location>
        <begin position="902"/>
        <end position="922"/>
    </location>
</feature>
<feature type="transmembrane region" description="Helical" evidence="2">
    <location>
        <begin position="572"/>
        <end position="591"/>
    </location>
</feature>
<evidence type="ECO:0000256" key="1">
    <source>
        <dbReference type="SAM" id="MobiDB-lite"/>
    </source>
</evidence>
<comment type="caution">
    <text evidence="3">The sequence shown here is derived from an EMBL/GenBank/DDBJ whole genome shotgun (WGS) entry which is preliminary data.</text>
</comment>
<evidence type="ECO:0000313" key="3">
    <source>
        <dbReference type="EMBL" id="KAL0576940.1"/>
    </source>
</evidence>
<protein>
    <submittedName>
        <fullName evidence="3">Uncharacterized protein</fullName>
    </submittedName>
</protein>
<feature type="transmembrane region" description="Helical" evidence="2">
    <location>
        <begin position="756"/>
        <end position="776"/>
    </location>
</feature>
<feature type="transmembrane region" description="Helical" evidence="2">
    <location>
        <begin position="648"/>
        <end position="669"/>
    </location>
</feature>
<keyword evidence="2" id="KW-0472">Membrane</keyword>
<keyword evidence="2" id="KW-1133">Transmembrane helix</keyword>
<proteinExistence type="predicted"/>
<gene>
    <name evidence="3" type="ORF">V5O48_005047</name>
</gene>
<keyword evidence="2" id="KW-0812">Transmembrane</keyword>
<feature type="compositionally biased region" description="Low complexity" evidence="1">
    <location>
        <begin position="446"/>
        <end position="465"/>
    </location>
</feature>
<name>A0ABR3FND8_9AGAR</name>
<dbReference type="Proteomes" id="UP001465976">
    <property type="component" value="Unassembled WGS sequence"/>
</dbReference>
<accession>A0ABR3FND8</accession>
<feature type="transmembrane region" description="Helical" evidence="2">
    <location>
        <begin position="973"/>
        <end position="995"/>
    </location>
</feature>
<feature type="compositionally biased region" description="Basic and acidic residues" evidence="1">
    <location>
        <begin position="513"/>
        <end position="528"/>
    </location>
</feature>
<feature type="transmembrane region" description="Helical" evidence="2">
    <location>
        <begin position="349"/>
        <end position="371"/>
    </location>
</feature>
<feature type="compositionally biased region" description="Gly residues" evidence="1">
    <location>
        <begin position="317"/>
        <end position="333"/>
    </location>
</feature>
<feature type="transmembrane region" description="Helical" evidence="2">
    <location>
        <begin position="838"/>
        <end position="856"/>
    </location>
</feature>
<keyword evidence="4" id="KW-1185">Reference proteome</keyword>
<feature type="transmembrane region" description="Helical" evidence="2">
    <location>
        <begin position="689"/>
        <end position="706"/>
    </location>
</feature>
<evidence type="ECO:0000313" key="4">
    <source>
        <dbReference type="Proteomes" id="UP001465976"/>
    </source>
</evidence>
<reference evidence="3 4" key="1">
    <citation type="submission" date="2024-02" db="EMBL/GenBank/DDBJ databases">
        <title>A draft genome for the cacao thread blight pathogen Marasmius crinis-equi.</title>
        <authorList>
            <person name="Cohen S.P."/>
            <person name="Baruah I.K."/>
            <person name="Amoako-Attah I."/>
            <person name="Bukari Y."/>
            <person name="Meinhardt L.W."/>
            <person name="Bailey B.A."/>
        </authorList>
    </citation>
    <scope>NUCLEOTIDE SEQUENCE [LARGE SCALE GENOMIC DNA]</scope>
    <source>
        <strain evidence="3 4">GH-76</strain>
    </source>
</reference>
<feature type="region of interest" description="Disordered" evidence="1">
    <location>
        <begin position="313"/>
        <end position="344"/>
    </location>
</feature>
<evidence type="ECO:0000256" key="2">
    <source>
        <dbReference type="SAM" id="Phobius"/>
    </source>
</evidence>
<dbReference type="EMBL" id="JBAHYK010000188">
    <property type="protein sequence ID" value="KAL0576940.1"/>
    <property type="molecule type" value="Genomic_DNA"/>
</dbReference>
<organism evidence="3 4">
    <name type="scientific">Marasmius crinis-equi</name>
    <dbReference type="NCBI Taxonomy" id="585013"/>
    <lineage>
        <taxon>Eukaryota</taxon>
        <taxon>Fungi</taxon>
        <taxon>Dikarya</taxon>
        <taxon>Basidiomycota</taxon>
        <taxon>Agaricomycotina</taxon>
        <taxon>Agaricomycetes</taxon>
        <taxon>Agaricomycetidae</taxon>
        <taxon>Agaricales</taxon>
        <taxon>Marasmiineae</taxon>
        <taxon>Marasmiaceae</taxon>
        <taxon>Marasmius</taxon>
    </lineage>
</organism>
<dbReference type="Gene3D" id="2.60.120.260">
    <property type="entry name" value="Galactose-binding domain-like"/>
    <property type="match status" value="1"/>
</dbReference>
<feature type="region of interest" description="Disordered" evidence="1">
    <location>
        <begin position="385"/>
        <end position="408"/>
    </location>
</feature>
<feature type="compositionally biased region" description="Low complexity" evidence="1">
    <location>
        <begin position="480"/>
        <end position="498"/>
    </location>
</feature>
<feature type="transmembrane region" description="Helical" evidence="2">
    <location>
        <begin position="713"/>
        <end position="736"/>
    </location>
</feature>